<evidence type="ECO:0000256" key="1">
    <source>
        <dbReference type="SAM" id="MobiDB-lite"/>
    </source>
</evidence>
<proteinExistence type="predicted"/>
<dbReference type="AlphaFoldDB" id="A0A0B7NES4"/>
<dbReference type="EMBL" id="LN733457">
    <property type="protein sequence ID" value="CEP17001.1"/>
    <property type="molecule type" value="Genomic_DNA"/>
</dbReference>
<protein>
    <submittedName>
        <fullName evidence="2">Uncharacterized protein</fullName>
    </submittedName>
</protein>
<evidence type="ECO:0000313" key="2">
    <source>
        <dbReference type="EMBL" id="CEP17001.1"/>
    </source>
</evidence>
<sequence length="316" mass="35428">MNKSLPDSDTVSSLLHRIANEKNWSSADTEQDCAVLAKHRLVYVCDLRALSGESWTQIELLPLVKDLLRSSIDPHWPPQADHNIDQIMESEDAKKGKKQKNKQGKKQQKNDKKKQGKKDKGFKSPSPLGTPVVPAIFTGSSAIQELNHSTSRSNLDDTMSQDHLTIQNTIRNGNTTNSSSDISSADDNNNSDSDSDIEDVDVDVLMSPASEEKRKSVSFSDETAIGIAASTVKQDKDKKKDKKDKKDKKKDKKEKKKCSMASTKFSGYQSFKSHPYTTHPIVKFRKMKMKHCKRLPPVPANDQFLQDIRDKLESSV</sequence>
<feature type="compositionally biased region" description="Low complexity" evidence="1">
    <location>
        <begin position="177"/>
        <end position="192"/>
    </location>
</feature>
<name>A0A0B7NES4_9FUNG</name>
<accession>A0A0B7NES4</accession>
<reference evidence="2 3" key="1">
    <citation type="submission" date="2014-09" db="EMBL/GenBank/DDBJ databases">
        <authorList>
            <person name="Ellenberger Sabrina"/>
        </authorList>
    </citation>
    <scope>NUCLEOTIDE SEQUENCE [LARGE SCALE GENOMIC DNA]</scope>
    <source>
        <strain evidence="2 3">CBS 412.66</strain>
    </source>
</reference>
<feature type="compositionally biased region" description="Acidic residues" evidence="1">
    <location>
        <begin position="193"/>
        <end position="202"/>
    </location>
</feature>
<feature type="compositionally biased region" description="Basic residues" evidence="1">
    <location>
        <begin position="95"/>
        <end position="117"/>
    </location>
</feature>
<dbReference type="OrthoDB" id="426882at2759"/>
<feature type="region of interest" description="Disordered" evidence="1">
    <location>
        <begin position="168"/>
        <end position="259"/>
    </location>
</feature>
<keyword evidence="3" id="KW-1185">Reference proteome</keyword>
<feature type="compositionally biased region" description="Basic residues" evidence="1">
    <location>
        <begin position="239"/>
        <end position="258"/>
    </location>
</feature>
<dbReference type="Proteomes" id="UP000054107">
    <property type="component" value="Unassembled WGS sequence"/>
</dbReference>
<gene>
    <name evidence="2" type="primary">PARPA_11287.1 scaffold 43311</name>
</gene>
<feature type="region of interest" description="Disordered" evidence="1">
    <location>
        <begin position="91"/>
        <end position="134"/>
    </location>
</feature>
<organism evidence="2 3">
    <name type="scientific">Parasitella parasitica</name>
    <dbReference type="NCBI Taxonomy" id="35722"/>
    <lineage>
        <taxon>Eukaryota</taxon>
        <taxon>Fungi</taxon>
        <taxon>Fungi incertae sedis</taxon>
        <taxon>Mucoromycota</taxon>
        <taxon>Mucoromycotina</taxon>
        <taxon>Mucoromycetes</taxon>
        <taxon>Mucorales</taxon>
        <taxon>Mucorineae</taxon>
        <taxon>Mucoraceae</taxon>
        <taxon>Parasitella</taxon>
    </lineage>
</organism>
<evidence type="ECO:0000313" key="3">
    <source>
        <dbReference type="Proteomes" id="UP000054107"/>
    </source>
</evidence>